<feature type="region of interest" description="Disordered" evidence="5">
    <location>
        <begin position="368"/>
        <end position="511"/>
    </location>
</feature>
<feature type="compositionally biased region" description="Low complexity" evidence="5">
    <location>
        <begin position="333"/>
        <end position="348"/>
    </location>
</feature>
<protein>
    <submittedName>
        <fullName evidence="7">Uncharacterized protein</fullName>
    </submittedName>
</protein>
<keyword evidence="2 6" id="KW-0812">Transmembrane</keyword>
<evidence type="ECO:0000256" key="4">
    <source>
        <dbReference type="ARBA" id="ARBA00023136"/>
    </source>
</evidence>
<sequence>MASSSPSPPVLQPPPSSPSGPSSPPPSNPPANTSPAASTTTLPPPAQTTSPTPPPPPSSTPPTTLPPPPPPPSSTPPSSAPPSTTPVSLPPSSAPSTLPLSTSDVSSSSPPPSSAAPVITTPSTSVSRSVFVGTSAGQPFTTTMLVTTVVQPGPINTASSSNSGRGRSSLVGPIVGGVVGGVGGLALLVLLVWFILYKRRRAREDDFDGNFDPARVVSGHANLNLEDDEGQHPPITPYPYPNQGPLEMAQRPHPAMDQYSTSAAAPTVAVGGYYPSTYPSSSPPLPPNAHTQYNAAYGPAAPSSWHSHGNGYGSQNGHGHPGQPTSPPPTSEGGYTTSSGPPFSTSTHTVAGLAGAAAGAGAGAYFGRGPSPGPSVPPSEVGSGSGDASAHLAYLAGSASSPGRSAKEREMQSATGGGRLMVSNAGPGENGETQMPMMFPQPQRAGASQEGVMSPPAEQQRGGEKEELGRTLDATGSSVIVHRDAGRVVPPEEEQGEIPPTYDSLPFGERR</sequence>
<dbReference type="EMBL" id="MU151316">
    <property type="protein sequence ID" value="KAF9445223.1"/>
    <property type="molecule type" value="Genomic_DNA"/>
</dbReference>
<accession>A0A9P6C1C1</accession>
<dbReference type="AlphaFoldDB" id="A0A9P6C1C1"/>
<feature type="compositionally biased region" description="Pro residues" evidence="5">
    <location>
        <begin position="42"/>
        <end position="93"/>
    </location>
</feature>
<organism evidence="7 8">
    <name type="scientific">Macrolepiota fuliginosa MF-IS2</name>
    <dbReference type="NCBI Taxonomy" id="1400762"/>
    <lineage>
        <taxon>Eukaryota</taxon>
        <taxon>Fungi</taxon>
        <taxon>Dikarya</taxon>
        <taxon>Basidiomycota</taxon>
        <taxon>Agaricomycotina</taxon>
        <taxon>Agaricomycetes</taxon>
        <taxon>Agaricomycetidae</taxon>
        <taxon>Agaricales</taxon>
        <taxon>Agaricineae</taxon>
        <taxon>Agaricaceae</taxon>
        <taxon>Macrolepiota</taxon>
    </lineage>
</organism>
<evidence type="ECO:0000256" key="1">
    <source>
        <dbReference type="ARBA" id="ARBA00004167"/>
    </source>
</evidence>
<reference evidence="7" key="1">
    <citation type="submission" date="2020-11" db="EMBL/GenBank/DDBJ databases">
        <authorList>
            <consortium name="DOE Joint Genome Institute"/>
            <person name="Ahrendt S."/>
            <person name="Riley R."/>
            <person name="Andreopoulos W."/>
            <person name="Labutti K."/>
            <person name="Pangilinan J."/>
            <person name="Ruiz-Duenas F.J."/>
            <person name="Barrasa J.M."/>
            <person name="Sanchez-Garcia M."/>
            <person name="Camarero S."/>
            <person name="Miyauchi S."/>
            <person name="Serrano A."/>
            <person name="Linde D."/>
            <person name="Babiker R."/>
            <person name="Drula E."/>
            <person name="Ayuso-Fernandez I."/>
            <person name="Pacheco R."/>
            <person name="Padilla G."/>
            <person name="Ferreira P."/>
            <person name="Barriuso J."/>
            <person name="Kellner H."/>
            <person name="Castanera R."/>
            <person name="Alfaro M."/>
            <person name="Ramirez L."/>
            <person name="Pisabarro A.G."/>
            <person name="Kuo A."/>
            <person name="Tritt A."/>
            <person name="Lipzen A."/>
            <person name="He G."/>
            <person name="Yan M."/>
            <person name="Ng V."/>
            <person name="Cullen D."/>
            <person name="Martin F."/>
            <person name="Rosso M.-N."/>
            <person name="Henrissat B."/>
            <person name="Hibbett D."/>
            <person name="Martinez A.T."/>
            <person name="Grigoriev I.V."/>
        </authorList>
    </citation>
    <scope>NUCLEOTIDE SEQUENCE</scope>
    <source>
        <strain evidence="7">MF-IS2</strain>
    </source>
</reference>
<dbReference type="PANTHER" id="PTHR15549">
    <property type="entry name" value="PAIRED IMMUNOGLOBULIN-LIKE TYPE 2 RECEPTOR"/>
    <property type="match status" value="1"/>
</dbReference>
<evidence type="ECO:0000256" key="3">
    <source>
        <dbReference type="ARBA" id="ARBA00022989"/>
    </source>
</evidence>
<evidence type="ECO:0000313" key="7">
    <source>
        <dbReference type="EMBL" id="KAF9445223.1"/>
    </source>
</evidence>
<feature type="compositionally biased region" description="Gly residues" evidence="5">
    <location>
        <begin position="310"/>
        <end position="320"/>
    </location>
</feature>
<dbReference type="OrthoDB" id="3069887at2759"/>
<dbReference type="GO" id="GO:0071944">
    <property type="term" value="C:cell periphery"/>
    <property type="evidence" value="ECO:0007669"/>
    <property type="project" value="UniProtKB-ARBA"/>
</dbReference>
<keyword evidence="4 6" id="KW-0472">Membrane</keyword>
<feature type="region of interest" description="Disordered" evidence="5">
    <location>
        <begin position="278"/>
        <end position="348"/>
    </location>
</feature>
<evidence type="ECO:0000256" key="6">
    <source>
        <dbReference type="SAM" id="Phobius"/>
    </source>
</evidence>
<feature type="compositionally biased region" description="Low complexity" evidence="5">
    <location>
        <begin position="30"/>
        <end position="41"/>
    </location>
</feature>
<name>A0A9P6C1C1_9AGAR</name>
<gene>
    <name evidence="7" type="ORF">P691DRAFT_762702</name>
</gene>
<dbReference type="PRINTS" id="PR01217">
    <property type="entry name" value="PRICHEXTENSN"/>
</dbReference>
<comment type="caution">
    <text evidence="7">The sequence shown here is derived from an EMBL/GenBank/DDBJ whole genome shotgun (WGS) entry which is preliminary data.</text>
</comment>
<dbReference type="PANTHER" id="PTHR15549:SF26">
    <property type="entry name" value="AXIAL BUDDING PATTERN PROTEIN 2-RELATED"/>
    <property type="match status" value="1"/>
</dbReference>
<evidence type="ECO:0000256" key="5">
    <source>
        <dbReference type="SAM" id="MobiDB-lite"/>
    </source>
</evidence>
<feature type="compositionally biased region" description="Low complexity" evidence="5">
    <location>
        <begin position="115"/>
        <end position="125"/>
    </location>
</feature>
<feature type="compositionally biased region" description="Low complexity" evidence="5">
    <location>
        <begin position="94"/>
        <end position="108"/>
    </location>
</feature>
<comment type="subcellular location">
    <subcellularLocation>
        <location evidence="1">Membrane</location>
        <topology evidence="1">Single-pass membrane protein</topology>
    </subcellularLocation>
</comment>
<proteinExistence type="predicted"/>
<feature type="compositionally biased region" description="Basic and acidic residues" evidence="5">
    <location>
        <begin position="461"/>
        <end position="470"/>
    </location>
</feature>
<dbReference type="InterPro" id="IPR051694">
    <property type="entry name" value="Immunoregulatory_rcpt-like"/>
</dbReference>
<feature type="region of interest" description="Disordered" evidence="5">
    <location>
        <begin position="1"/>
        <end position="125"/>
    </location>
</feature>
<feature type="transmembrane region" description="Helical" evidence="6">
    <location>
        <begin position="170"/>
        <end position="196"/>
    </location>
</feature>
<dbReference type="Proteomes" id="UP000807342">
    <property type="component" value="Unassembled WGS sequence"/>
</dbReference>
<evidence type="ECO:0000256" key="2">
    <source>
        <dbReference type="ARBA" id="ARBA00022692"/>
    </source>
</evidence>
<feature type="compositionally biased region" description="Pro residues" evidence="5">
    <location>
        <begin position="1"/>
        <end position="29"/>
    </location>
</feature>
<keyword evidence="8" id="KW-1185">Reference proteome</keyword>
<dbReference type="GO" id="GO:0016020">
    <property type="term" value="C:membrane"/>
    <property type="evidence" value="ECO:0007669"/>
    <property type="project" value="UniProtKB-SubCell"/>
</dbReference>
<keyword evidence="3 6" id="KW-1133">Transmembrane helix</keyword>
<evidence type="ECO:0000313" key="8">
    <source>
        <dbReference type="Proteomes" id="UP000807342"/>
    </source>
</evidence>